<evidence type="ECO:0000313" key="3">
    <source>
        <dbReference type="Proteomes" id="UP000595894"/>
    </source>
</evidence>
<feature type="region of interest" description="Disordered" evidence="1">
    <location>
        <begin position="191"/>
        <end position="300"/>
    </location>
</feature>
<accession>A0A974NWH0</accession>
<feature type="compositionally biased region" description="Polar residues" evidence="1">
    <location>
        <begin position="291"/>
        <end position="300"/>
    </location>
</feature>
<dbReference type="Proteomes" id="UP000595894">
    <property type="component" value="Chromosome"/>
</dbReference>
<dbReference type="InterPro" id="IPR032609">
    <property type="entry name" value="DUF4893"/>
</dbReference>
<dbReference type="AlphaFoldDB" id="A0A974NWH0"/>
<organism evidence="2 3">
    <name type="scientific">Sphingomonas aliaeris</name>
    <dbReference type="NCBI Taxonomy" id="2759526"/>
    <lineage>
        <taxon>Bacteria</taxon>
        <taxon>Pseudomonadati</taxon>
        <taxon>Pseudomonadota</taxon>
        <taxon>Alphaproteobacteria</taxon>
        <taxon>Sphingomonadales</taxon>
        <taxon>Sphingomonadaceae</taxon>
        <taxon>Sphingomonas</taxon>
    </lineage>
</organism>
<dbReference type="Pfam" id="PF16233">
    <property type="entry name" value="DUF4893"/>
    <property type="match status" value="1"/>
</dbReference>
<dbReference type="EMBL" id="CP061035">
    <property type="protein sequence ID" value="QQV78098.1"/>
    <property type="molecule type" value="Genomic_DNA"/>
</dbReference>
<gene>
    <name evidence="2" type="ORF">H5J25_05030</name>
</gene>
<name>A0A974NWH0_9SPHN</name>
<keyword evidence="3" id="KW-1185">Reference proteome</keyword>
<protein>
    <submittedName>
        <fullName evidence="2">DUF4893 domain-containing protein</fullName>
    </submittedName>
</protein>
<sequence>MARRRRAPKPRKPVQPRAFVPVPGCQRSDGWTPERQVAFIEALAQSGCVTEACAAVGKSRQAAYRLRTDPRAASFRLAWERALTVAIRRIADNAYSRALNGVVTPIFFQGEQVGERVRHDERLVMFLMRYRDTHYYGRARDSQMPKPDLDEAAQDLDVALQAVEGDAIDAELRAEDDEDAWSAIEREEWEAQVRRESGTDAGTPLLHPGEPSHDADPPPAHARGRQRAGRSVKFVNFASRRSLRPPPDHAILRHHPPSDDTRRHRPDRAGDEPPRSLRPALRPSPPGQPNRLPSVNLSTGSSVKDLATSAAPGISWGKSMLFGINFRHARRAVPLMLAGLALAGLSGCATTTESRPSVSSEVVPDKAWQGVILPADAARLTGFAAQWTPALAAARPRYAAALAKEGALLDPAVTLDHVALPPGSYRCRVVKLGGPRRLAAFRTFPPGFCYVRGRGRTCPSASRPATNVRSAGSIPMAIATSSSAPMRAAT</sequence>
<dbReference type="KEGG" id="sari:H5J25_05030"/>
<evidence type="ECO:0000313" key="2">
    <source>
        <dbReference type="EMBL" id="QQV78098.1"/>
    </source>
</evidence>
<proteinExistence type="predicted"/>
<reference evidence="3" key="1">
    <citation type="submission" date="2020-09" db="EMBL/GenBank/DDBJ databases">
        <title>Sphingomonas sp., a new species isolated from pork steak.</title>
        <authorList>
            <person name="Heidler von Heilborn D."/>
        </authorList>
    </citation>
    <scope>NUCLEOTIDE SEQUENCE [LARGE SCALE GENOMIC DNA]</scope>
</reference>
<feature type="compositionally biased region" description="Basic and acidic residues" evidence="1">
    <location>
        <begin position="246"/>
        <end position="275"/>
    </location>
</feature>
<evidence type="ECO:0000256" key="1">
    <source>
        <dbReference type="SAM" id="MobiDB-lite"/>
    </source>
</evidence>